<evidence type="ECO:0000313" key="1">
    <source>
        <dbReference type="EMBL" id="VVJ25401.1"/>
    </source>
</evidence>
<dbReference type="EMBL" id="CABVGP010000006">
    <property type="protein sequence ID" value="VVJ25417.1"/>
    <property type="molecule type" value="Genomic_DNA"/>
</dbReference>
<dbReference type="Proteomes" id="UP000399805">
    <property type="component" value="Unassembled WGS sequence"/>
</dbReference>
<evidence type="ECO:0000313" key="3">
    <source>
        <dbReference type="Proteomes" id="UP000399805"/>
    </source>
</evidence>
<dbReference type="AlphaFoldDB" id="A0A6I8MBE0"/>
<keyword evidence="3" id="KW-1185">Reference proteome</keyword>
<reference evidence="1 3" key="1">
    <citation type="submission" date="2019-09" db="EMBL/GenBank/DDBJ databases">
        <authorList>
            <person name="Leyn A S."/>
        </authorList>
    </citation>
    <scope>NUCLEOTIDE SEQUENCE [LARGE SCALE GENOMIC DNA]</scope>
    <source>
        <strain evidence="1">AA231_1</strain>
    </source>
</reference>
<organism evidence="1 3">
    <name type="scientific">Amycolatopsis camponoti</name>
    <dbReference type="NCBI Taxonomy" id="2606593"/>
    <lineage>
        <taxon>Bacteria</taxon>
        <taxon>Bacillati</taxon>
        <taxon>Actinomycetota</taxon>
        <taxon>Actinomycetes</taxon>
        <taxon>Pseudonocardiales</taxon>
        <taxon>Pseudonocardiaceae</taxon>
        <taxon>Amycolatopsis</taxon>
    </lineage>
</organism>
<sequence length="37" mass="4353">MKFLTWMNGQKIDFYVFLNKEINTFFHAKPSTGPTSL</sequence>
<evidence type="ECO:0000313" key="2">
    <source>
        <dbReference type="EMBL" id="VVJ25417.1"/>
    </source>
</evidence>
<protein>
    <submittedName>
        <fullName evidence="1">Uncharacterized protein</fullName>
    </submittedName>
</protein>
<dbReference type="EMBL" id="CABVGP010000006">
    <property type="protein sequence ID" value="VVJ25401.1"/>
    <property type="molecule type" value="Genomic_DNA"/>
</dbReference>
<gene>
    <name evidence="1" type="ORF">AA23TX_10109</name>
    <name evidence="2" type="ORF">AA23TX_10125</name>
</gene>
<accession>A0A6I8MBE0</accession>
<name>A0A6I8MBE0_9PSEU</name>
<proteinExistence type="predicted"/>